<accession>A0ABX4I847</accession>
<organism evidence="1 2">
    <name type="scientific">Pseudolactococcus chungangensis CAU 28 = DSM 22330</name>
    <dbReference type="NCBI Taxonomy" id="1122154"/>
    <lineage>
        <taxon>Bacteria</taxon>
        <taxon>Bacillati</taxon>
        <taxon>Bacillota</taxon>
        <taxon>Bacilli</taxon>
        <taxon>Lactobacillales</taxon>
        <taxon>Streptococcaceae</taxon>
        <taxon>Pseudolactococcus</taxon>
    </lineage>
</organism>
<dbReference type="EMBL" id="JXJT01000005">
    <property type="protein sequence ID" value="PCS04174.1"/>
    <property type="molecule type" value="Genomic_DNA"/>
</dbReference>
<sequence length="39" mass="4283">MHPNTLQYIMSHASIIMTLGYYAHGSFSSVKAKIGRLSA</sequence>
<proteinExistence type="predicted"/>
<gene>
    <name evidence="1" type="ORF">RR45_GL001765</name>
</gene>
<keyword evidence="2" id="KW-1185">Reference proteome</keyword>
<name>A0ABX4I847_9LACT</name>
<evidence type="ECO:0000313" key="1">
    <source>
        <dbReference type="EMBL" id="PCS04174.1"/>
    </source>
</evidence>
<evidence type="ECO:0000313" key="2">
    <source>
        <dbReference type="Proteomes" id="UP000218979"/>
    </source>
</evidence>
<dbReference type="Proteomes" id="UP000218979">
    <property type="component" value="Unassembled WGS sequence"/>
</dbReference>
<reference evidence="1 2" key="1">
    <citation type="submission" date="2014-12" db="EMBL/GenBank/DDBJ databases">
        <title>Draft genome sequences of 10 type strains of Lactococcus.</title>
        <authorList>
            <person name="Sun Z."/>
            <person name="Zhong Z."/>
            <person name="Liu W."/>
            <person name="Zhang W."/>
            <person name="Zhang H."/>
        </authorList>
    </citation>
    <scope>NUCLEOTIDE SEQUENCE [LARGE SCALE GENOMIC DNA]</scope>
    <source>
        <strain evidence="1 2">DSM 22330</strain>
    </source>
</reference>
<protein>
    <submittedName>
        <fullName evidence="1">Transposase</fullName>
    </submittedName>
</protein>
<comment type="caution">
    <text evidence="1">The sequence shown here is derived from an EMBL/GenBank/DDBJ whole genome shotgun (WGS) entry which is preliminary data.</text>
</comment>